<proteinExistence type="predicted"/>
<feature type="region of interest" description="Disordered" evidence="1">
    <location>
        <begin position="1"/>
        <end position="41"/>
    </location>
</feature>
<reference evidence="3" key="2">
    <citation type="journal article" date="2022" name="Microbiol. Resour. Announc.">
        <title>Whole-Genome Sequence of Entomortierella parvispora E1425, a Mucoromycotan Fungus Associated with Burkholderiaceae-Related Endosymbiotic Bacteria.</title>
        <authorList>
            <person name="Herlambang A."/>
            <person name="Guo Y."/>
            <person name="Takashima Y."/>
            <person name="Narisawa K."/>
            <person name="Ohta H."/>
            <person name="Nishizawa T."/>
        </authorList>
    </citation>
    <scope>NUCLEOTIDE SEQUENCE</scope>
    <source>
        <strain evidence="3">E1425</strain>
    </source>
</reference>
<reference evidence="3" key="1">
    <citation type="submission" date="2021-11" db="EMBL/GenBank/DDBJ databases">
        <authorList>
            <person name="Herlambang A."/>
            <person name="Guo Y."/>
            <person name="Takashima Y."/>
            <person name="Nishizawa T."/>
        </authorList>
    </citation>
    <scope>NUCLEOTIDE SEQUENCE</scope>
    <source>
        <strain evidence="3">E1425</strain>
    </source>
</reference>
<dbReference type="EMBL" id="BQFW01000013">
    <property type="protein sequence ID" value="GJJ77343.1"/>
    <property type="molecule type" value="Genomic_DNA"/>
</dbReference>
<dbReference type="SUPFAM" id="SSF52047">
    <property type="entry name" value="RNI-like"/>
    <property type="match status" value="1"/>
</dbReference>
<dbReference type="Pfam" id="PF12937">
    <property type="entry name" value="F-box-like"/>
    <property type="match status" value="1"/>
</dbReference>
<dbReference type="OrthoDB" id="2400788at2759"/>
<evidence type="ECO:0000259" key="2">
    <source>
        <dbReference type="Pfam" id="PF12937"/>
    </source>
</evidence>
<accession>A0A9P3HJ29</accession>
<name>A0A9P3HJ29_9FUNG</name>
<comment type="caution">
    <text evidence="3">The sequence shown here is derived from an EMBL/GenBank/DDBJ whole genome shotgun (WGS) entry which is preliminary data.</text>
</comment>
<dbReference type="InterPro" id="IPR032675">
    <property type="entry name" value="LRR_dom_sf"/>
</dbReference>
<dbReference type="Gene3D" id="1.20.1280.50">
    <property type="match status" value="1"/>
</dbReference>
<sequence>MIPTLKWKRSNRQLLSSKDSQKTKESSPPTSNEPTPASSLSKRFNILERRTTAPTSSSASALRTLSPALSIPEIVLAIASYLNRSTLARCTAVCREWHHILQPLLFRVIHATDFDQPDFIRAFQDHTRFATSIEWIQEPPIKTSVPKKQAWHHIFRKKTPLPKTMERTFKQLESSLHAGETPSLGKLSVRIQNQDPNMILTLPASTVSSLQISTKGYPVRKHKIYMEDILLAYPHLVHLTLEGLFTLTTHLVATGSGSSSSSPASSTSGGETYIPAAPVATTELPTAAAAAAEGGVTTATGAAISMPFAAVTSGAQHMPVFSSSLSISSENEMKSSKTSITAIRAAPPSGIKTLNLRLVDISQEGLIAVSTLMPKLESLLIEEFLVPDMMIKIYRWNWSQSFIHSLKVSYPHLRSIRMAIPFDTIREDTIVEILKAFPLLTTVGFRNSWFGKRAMETLAEHCPLVESLDVSFGCAMHREFKGALLRFVQTNTRLRELEADGVIFHLDKLMDDDVVRTPWACSKLEKLVCGFQGTGSMIFQHVSQFLEMKSLTVSYPSLSISPHETTLAWMSKCTKMEYFWYSQYRHMPLDKATFQWILVHWPNLKTLHVAGGMAKQGDIVRQWCRDANRQSLLVEYDRV</sequence>
<gene>
    <name evidence="3" type="ORF">EMPS_09702</name>
</gene>
<dbReference type="AlphaFoldDB" id="A0A9P3HJ29"/>
<feature type="domain" description="F-box" evidence="2">
    <location>
        <begin position="72"/>
        <end position="107"/>
    </location>
</feature>
<keyword evidence="4" id="KW-1185">Reference proteome</keyword>
<dbReference type="Gene3D" id="3.80.10.10">
    <property type="entry name" value="Ribonuclease Inhibitor"/>
    <property type="match status" value="1"/>
</dbReference>
<feature type="compositionally biased region" description="Low complexity" evidence="1">
    <location>
        <begin position="26"/>
        <end position="39"/>
    </location>
</feature>
<organism evidence="3 4">
    <name type="scientific">Entomortierella parvispora</name>
    <dbReference type="NCBI Taxonomy" id="205924"/>
    <lineage>
        <taxon>Eukaryota</taxon>
        <taxon>Fungi</taxon>
        <taxon>Fungi incertae sedis</taxon>
        <taxon>Mucoromycota</taxon>
        <taxon>Mortierellomycotina</taxon>
        <taxon>Mortierellomycetes</taxon>
        <taxon>Mortierellales</taxon>
        <taxon>Mortierellaceae</taxon>
        <taxon>Entomortierella</taxon>
    </lineage>
</organism>
<evidence type="ECO:0000313" key="3">
    <source>
        <dbReference type="EMBL" id="GJJ77343.1"/>
    </source>
</evidence>
<evidence type="ECO:0000313" key="4">
    <source>
        <dbReference type="Proteomes" id="UP000827284"/>
    </source>
</evidence>
<evidence type="ECO:0000256" key="1">
    <source>
        <dbReference type="SAM" id="MobiDB-lite"/>
    </source>
</evidence>
<protein>
    <recommendedName>
        <fullName evidence="2">F-box domain-containing protein</fullName>
    </recommendedName>
</protein>
<dbReference type="SUPFAM" id="SSF81383">
    <property type="entry name" value="F-box domain"/>
    <property type="match status" value="1"/>
</dbReference>
<feature type="compositionally biased region" description="Basic residues" evidence="1">
    <location>
        <begin position="1"/>
        <end position="11"/>
    </location>
</feature>
<dbReference type="InterPro" id="IPR036047">
    <property type="entry name" value="F-box-like_dom_sf"/>
</dbReference>
<dbReference type="InterPro" id="IPR001810">
    <property type="entry name" value="F-box_dom"/>
</dbReference>
<dbReference type="Proteomes" id="UP000827284">
    <property type="component" value="Unassembled WGS sequence"/>
</dbReference>